<feature type="region of interest" description="G1" evidence="7">
    <location>
        <begin position="86"/>
        <end position="93"/>
    </location>
</feature>
<dbReference type="Pfam" id="PF01926">
    <property type="entry name" value="MMR_HSR1"/>
    <property type="match status" value="1"/>
</dbReference>
<dbReference type="Gene3D" id="3.30.300.20">
    <property type="match status" value="1"/>
</dbReference>
<keyword evidence="5 6" id="KW-0342">GTP-binding</keyword>
<comment type="subcellular location">
    <subcellularLocation>
        <location evidence="6">Cytoplasm</location>
    </subcellularLocation>
    <subcellularLocation>
        <location evidence="6">Cell membrane</location>
        <topology evidence="6">Peripheral membrane protein</topology>
    </subcellularLocation>
</comment>
<evidence type="ECO:0000256" key="4">
    <source>
        <dbReference type="ARBA" id="ARBA00022884"/>
    </source>
</evidence>
<dbReference type="NCBIfam" id="NF000908">
    <property type="entry name" value="PRK00089.1"/>
    <property type="match status" value="1"/>
</dbReference>
<comment type="similarity">
    <text evidence="1 6 7 8">Belongs to the TRAFAC class TrmE-Era-EngA-EngB-Septin-like GTPase superfamily. Era GTPase family.</text>
</comment>
<evidence type="ECO:0000259" key="11">
    <source>
        <dbReference type="PROSITE" id="PS51713"/>
    </source>
</evidence>
<dbReference type="InterPro" id="IPR009019">
    <property type="entry name" value="KH_sf_prok-type"/>
</dbReference>
<dbReference type="Proteomes" id="UP000603352">
    <property type="component" value="Unassembled WGS sequence"/>
</dbReference>
<dbReference type="CDD" id="cd04163">
    <property type="entry name" value="Era"/>
    <property type="match status" value="1"/>
</dbReference>
<dbReference type="InterPro" id="IPR027417">
    <property type="entry name" value="P-loop_NTPase"/>
</dbReference>
<keyword evidence="6" id="KW-0699">rRNA-binding</keyword>
<feature type="domain" description="KH type-2" evidence="10">
    <location>
        <begin position="276"/>
        <end position="353"/>
    </location>
</feature>
<feature type="region of interest" description="G2" evidence="7">
    <location>
        <begin position="112"/>
        <end position="116"/>
    </location>
</feature>
<evidence type="ECO:0000256" key="1">
    <source>
        <dbReference type="ARBA" id="ARBA00007921"/>
    </source>
</evidence>
<dbReference type="EMBL" id="BMDZ01000026">
    <property type="protein sequence ID" value="GGB41986.1"/>
    <property type="molecule type" value="Genomic_DNA"/>
</dbReference>
<dbReference type="RefSeq" id="WP_372402789.1">
    <property type="nucleotide sequence ID" value="NZ_BMDZ01000026.1"/>
</dbReference>
<dbReference type="PROSITE" id="PS51713">
    <property type="entry name" value="G_ERA"/>
    <property type="match status" value="1"/>
</dbReference>
<name>A0ABQ1IK15_9PROT</name>
<dbReference type="InterPro" id="IPR005225">
    <property type="entry name" value="Small_GTP-bd"/>
</dbReference>
<evidence type="ECO:0000256" key="7">
    <source>
        <dbReference type="PROSITE-ProRule" id="PRU01050"/>
    </source>
</evidence>
<dbReference type="InterPro" id="IPR015946">
    <property type="entry name" value="KH_dom-like_a/b"/>
</dbReference>
<feature type="binding site" evidence="6">
    <location>
        <begin position="195"/>
        <end position="198"/>
    </location>
    <ligand>
        <name>GTP</name>
        <dbReference type="ChEBI" id="CHEBI:37565"/>
    </ligand>
</feature>
<feature type="region of interest" description="G5" evidence="7">
    <location>
        <begin position="224"/>
        <end position="226"/>
    </location>
</feature>
<evidence type="ECO:0000256" key="2">
    <source>
        <dbReference type="ARBA" id="ARBA00020484"/>
    </source>
</evidence>
<dbReference type="NCBIfam" id="TIGR00436">
    <property type="entry name" value="era"/>
    <property type="match status" value="1"/>
</dbReference>
<dbReference type="InterPro" id="IPR005662">
    <property type="entry name" value="GTPase_Era-like"/>
</dbReference>
<keyword evidence="3 6" id="KW-0547">Nucleotide-binding</keyword>
<keyword evidence="4 6" id="KW-0694">RNA-binding</keyword>
<comment type="function">
    <text evidence="6">An essential GTPase that binds both GDP and GTP, with rapid nucleotide exchange. Plays a role in 16S rRNA processing and 30S ribosomal subunit biogenesis and possibly also in cell cycle regulation and energy metabolism.</text>
</comment>
<evidence type="ECO:0000313" key="13">
    <source>
        <dbReference type="Proteomes" id="UP000603352"/>
    </source>
</evidence>
<feature type="compositionally biased region" description="Acidic residues" evidence="9">
    <location>
        <begin position="10"/>
        <end position="59"/>
    </location>
</feature>
<gene>
    <name evidence="6 12" type="primary">era</name>
    <name evidence="12" type="ORF">GCM10011505_24240</name>
</gene>
<evidence type="ECO:0000256" key="9">
    <source>
        <dbReference type="SAM" id="MobiDB-lite"/>
    </source>
</evidence>
<evidence type="ECO:0000256" key="8">
    <source>
        <dbReference type="RuleBase" id="RU003761"/>
    </source>
</evidence>
<feature type="region of interest" description="G4" evidence="7">
    <location>
        <begin position="195"/>
        <end position="198"/>
    </location>
</feature>
<keyword evidence="6" id="KW-0472">Membrane</keyword>
<evidence type="ECO:0000256" key="6">
    <source>
        <dbReference type="HAMAP-Rule" id="MF_00367"/>
    </source>
</evidence>
<feature type="binding site" evidence="6">
    <location>
        <begin position="133"/>
        <end position="137"/>
    </location>
    <ligand>
        <name>GTP</name>
        <dbReference type="ChEBI" id="CHEBI:37565"/>
    </ligand>
</feature>
<dbReference type="SUPFAM" id="SSF52540">
    <property type="entry name" value="P-loop containing nucleoside triphosphate hydrolases"/>
    <property type="match status" value="1"/>
</dbReference>
<dbReference type="PANTHER" id="PTHR42698">
    <property type="entry name" value="GTPASE ERA"/>
    <property type="match status" value="1"/>
</dbReference>
<evidence type="ECO:0000256" key="3">
    <source>
        <dbReference type="ARBA" id="ARBA00022741"/>
    </source>
</evidence>
<dbReference type="Gene3D" id="3.40.50.300">
    <property type="entry name" value="P-loop containing nucleotide triphosphate hydrolases"/>
    <property type="match status" value="1"/>
</dbReference>
<feature type="region of interest" description="Disordered" evidence="9">
    <location>
        <begin position="1"/>
        <end position="73"/>
    </location>
</feature>
<accession>A0ABQ1IK15</accession>
<keyword evidence="6" id="KW-0963">Cytoplasm</keyword>
<dbReference type="PROSITE" id="PS50823">
    <property type="entry name" value="KH_TYPE_2"/>
    <property type="match status" value="1"/>
</dbReference>
<proteinExistence type="inferred from homology"/>
<dbReference type="InterPro" id="IPR006073">
    <property type="entry name" value="GTP-bd"/>
</dbReference>
<feature type="domain" description="Era-type G" evidence="11">
    <location>
        <begin position="78"/>
        <end position="245"/>
    </location>
</feature>
<keyword evidence="6" id="KW-1003">Cell membrane</keyword>
<keyword evidence="13" id="KW-1185">Reference proteome</keyword>
<dbReference type="InterPro" id="IPR030388">
    <property type="entry name" value="G_ERA_dom"/>
</dbReference>
<sequence>MTTRKPDPANPDDEIRDETLADDADLPEGDSLPDDDGGPDRDADLEDADLEDDGPDDDGLSMMPDAEAAPSVPLDRQTTGFFAVIGAPNAGKSTLVNRLVGSKVSIVSPKVQTTRSRIIGIAMHGNAQLVFIDTPGIFKPKRRLDKAMVQAAWSGAGDADGVVMMIDAKRGINDEVRLIVDGLKAEGRRAWAVLNKVDLVARSALLPMAAEVDALGVFDRIFMISAENGSGVTDLANALAAIARPGRWMYPEDQTSDVQVRFLASEIVREKLFLSLHEELPYALTVETEAWTEKPDGSARIDQVVYVQRESHRKIVLGAGGRTIKHVGSSARAELEQVLERRIHLFLFVKVREAWADDPERYREMNLDFPR</sequence>
<dbReference type="PANTHER" id="PTHR42698:SF1">
    <property type="entry name" value="GTPASE ERA, MITOCHONDRIAL"/>
    <property type="match status" value="1"/>
</dbReference>
<reference evidence="13" key="1">
    <citation type="journal article" date="2019" name="Int. J. Syst. Evol. Microbiol.">
        <title>The Global Catalogue of Microorganisms (GCM) 10K type strain sequencing project: providing services to taxonomists for standard genome sequencing and annotation.</title>
        <authorList>
            <consortium name="The Broad Institute Genomics Platform"/>
            <consortium name="The Broad Institute Genome Sequencing Center for Infectious Disease"/>
            <person name="Wu L."/>
            <person name="Ma J."/>
        </authorList>
    </citation>
    <scope>NUCLEOTIDE SEQUENCE [LARGE SCALE GENOMIC DNA]</scope>
    <source>
        <strain evidence="13">CGMCC 1.10188</strain>
    </source>
</reference>
<dbReference type="Pfam" id="PF07650">
    <property type="entry name" value="KH_2"/>
    <property type="match status" value="1"/>
</dbReference>
<dbReference type="HAMAP" id="MF_00367">
    <property type="entry name" value="GTPase_Era"/>
    <property type="match status" value="1"/>
</dbReference>
<comment type="caution">
    <text evidence="12">The sequence shown here is derived from an EMBL/GenBank/DDBJ whole genome shotgun (WGS) entry which is preliminary data.</text>
</comment>
<feature type="region of interest" description="G3" evidence="7">
    <location>
        <begin position="133"/>
        <end position="136"/>
    </location>
</feature>
<protein>
    <recommendedName>
        <fullName evidence="2 6">GTPase Era</fullName>
    </recommendedName>
</protein>
<keyword evidence="6" id="KW-0690">Ribosome biogenesis</keyword>
<organism evidence="12 13">
    <name type="scientific">Tistrella bauzanensis</name>
    <dbReference type="NCBI Taxonomy" id="657419"/>
    <lineage>
        <taxon>Bacteria</taxon>
        <taxon>Pseudomonadati</taxon>
        <taxon>Pseudomonadota</taxon>
        <taxon>Alphaproteobacteria</taxon>
        <taxon>Geminicoccales</taxon>
        <taxon>Geminicoccaceae</taxon>
        <taxon>Tistrella</taxon>
    </lineage>
</organism>
<feature type="binding site" evidence="6">
    <location>
        <begin position="86"/>
        <end position="93"/>
    </location>
    <ligand>
        <name>GTP</name>
        <dbReference type="ChEBI" id="CHEBI:37565"/>
    </ligand>
</feature>
<evidence type="ECO:0000259" key="10">
    <source>
        <dbReference type="PROSITE" id="PS50823"/>
    </source>
</evidence>
<dbReference type="NCBIfam" id="TIGR00231">
    <property type="entry name" value="small_GTP"/>
    <property type="match status" value="1"/>
</dbReference>
<dbReference type="SUPFAM" id="SSF54814">
    <property type="entry name" value="Prokaryotic type KH domain (KH-domain type II)"/>
    <property type="match status" value="1"/>
</dbReference>
<dbReference type="CDD" id="cd22534">
    <property type="entry name" value="KH-II_Era"/>
    <property type="match status" value="1"/>
</dbReference>
<evidence type="ECO:0000313" key="12">
    <source>
        <dbReference type="EMBL" id="GGB41986.1"/>
    </source>
</evidence>
<evidence type="ECO:0000256" key="5">
    <source>
        <dbReference type="ARBA" id="ARBA00023134"/>
    </source>
</evidence>
<dbReference type="InterPro" id="IPR004044">
    <property type="entry name" value="KH_dom_type_2"/>
</dbReference>
<comment type="subunit">
    <text evidence="6">Monomer.</text>
</comment>